<dbReference type="InterPro" id="IPR013785">
    <property type="entry name" value="Aldolase_TIM"/>
</dbReference>
<dbReference type="PANTHER" id="PTHR48109:SF1">
    <property type="entry name" value="DIHYDROOROTATE DEHYDROGENASE (FUMARATE)"/>
    <property type="match status" value="1"/>
</dbReference>
<evidence type="ECO:0000256" key="3">
    <source>
        <dbReference type="ARBA" id="ARBA00022630"/>
    </source>
</evidence>
<evidence type="ECO:0000256" key="2">
    <source>
        <dbReference type="ARBA" id="ARBA00004725"/>
    </source>
</evidence>
<evidence type="ECO:0000313" key="11">
    <source>
        <dbReference type="Proteomes" id="UP000294933"/>
    </source>
</evidence>
<evidence type="ECO:0000256" key="7">
    <source>
        <dbReference type="ARBA" id="ARBA00031623"/>
    </source>
</evidence>
<protein>
    <recommendedName>
        <fullName evidence="7">Dihydroorotate oxidase</fullName>
    </recommendedName>
</protein>
<dbReference type="GO" id="GO:0006207">
    <property type="term" value="P:'de novo' pyrimidine nucleobase biosynthetic process"/>
    <property type="evidence" value="ECO:0007669"/>
    <property type="project" value="InterPro"/>
</dbReference>
<feature type="domain" description="Dihydroorotate dehydrogenase catalytic" evidence="9">
    <location>
        <begin position="4"/>
        <end position="318"/>
    </location>
</feature>
<evidence type="ECO:0000256" key="6">
    <source>
        <dbReference type="ARBA" id="ARBA00023002"/>
    </source>
</evidence>
<dbReference type="Gene3D" id="3.20.20.70">
    <property type="entry name" value="Aldolase class I"/>
    <property type="match status" value="1"/>
</dbReference>
<proteinExistence type="predicted"/>
<dbReference type="InterPro" id="IPR050074">
    <property type="entry name" value="DHO_dehydrogenase"/>
</dbReference>
<dbReference type="STRING" id="50990.A0A4Y7QNV0"/>
<dbReference type="GO" id="GO:0044205">
    <property type="term" value="P:'de novo' UMP biosynthetic process"/>
    <property type="evidence" value="ECO:0007669"/>
    <property type="project" value="UniProtKB-UniPathway"/>
</dbReference>
<dbReference type="EMBL" id="ML170157">
    <property type="protein sequence ID" value="TDL28931.1"/>
    <property type="molecule type" value="Genomic_DNA"/>
</dbReference>
<accession>A0A4Y7QNV0</accession>
<keyword evidence="8" id="KW-0175">Coiled coil</keyword>
<evidence type="ECO:0000256" key="4">
    <source>
        <dbReference type="ARBA" id="ARBA00022643"/>
    </source>
</evidence>
<dbReference type="PIRSF" id="PIRSF000164">
    <property type="entry name" value="DHO_oxidase"/>
    <property type="match status" value="1"/>
</dbReference>
<dbReference type="InterPro" id="IPR001295">
    <property type="entry name" value="Dihydroorotate_DH_CS"/>
</dbReference>
<evidence type="ECO:0000256" key="1">
    <source>
        <dbReference type="ARBA" id="ARBA00001917"/>
    </source>
</evidence>
<dbReference type="Proteomes" id="UP000294933">
    <property type="component" value="Unassembled WGS sequence"/>
</dbReference>
<feature type="coiled-coil region" evidence="8">
    <location>
        <begin position="111"/>
        <end position="138"/>
    </location>
</feature>
<keyword evidence="5" id="KW-0665">Pyrimidine biosynthesis</keyword>
<evidence type="ECO:0000259" key="9">
    <source>
        <dbReference type="Pfam" id="PF01180"/>
    </source>
</evidence>
<dbReference type="AlphaFoldDB" id="A0A4Y7QNV0"/>
<dbReference type="PANTHER" id="PTHR48109">
    <property type="entry name" value="DIHYDROOROTATE DEHYDROGENASE (QUINONE), MITOCHONDRIAL-RELATED"/>
    <property type="match status" value="1"/>
</dbReference>
<dbReference type="Gene3D" id="2.30.26.10">
    <property type="entry name" value="Dihydroorotate Dehydrogenase A, chain A, domain 2"/>
    <property type="match status" value="1"/>
</dbReference>
<dbReference type="OrthoDB" id="14784at2759"/>
<comment type="cofactor">
    <cofactor evidence="1">
        <name>FMN</name>
        <dbReference type="ChEBI" id="CHEBI:58210"/>
    </cofactor>
</comment>
<dbReference type="SUPFAM" id="SSF51395">
    <property type="entry name" value="FMN-linked oxidoreductases"/>
    <property type="match status" value="1"/>
</dbReference>
<reference evidence="10 11" key="1">
    <citation type="submission" date="2018-06" db="EMBL/GenBank/DDBJ databases">
        <title>A transcriptomic atlas of mushroom development highlights an independent origin of complex multicellularity.</title>
        <authorList>
            <consortium name="DOE Joint Genome Institute"/>
            <person name="Krizsan K."/>
            <person name="Almasi E."/>
            <person name="Merenyi Z."/>
            <person name="Sahu N."/>
            <person name="Viragh M."/>
            <person name="Koszo T."/>
            <person name="Mondo S."/>
            <person name="Kiss B."/>
            <person name="Balint B."/>
            <person name="Kues U."/>
            <person name="Barry K."/>
            <person name="Hegedus J.C."/>
            <person name="Henrissat B."/>
            <person name="Johnson J."/>
            <person name="Lipzen A."/>
            <person name="Ohm R."/>
            <person name="Nagy I."/>
            <person name="Pangilinan J."/>
            <person name="Yan J."/>
            <person name="Xiong Y."/>
            <person name="Grigoriev I.V."/>
            <person name="Hibbett D.S."/>
            <person name="Nagy L.G."/>
        </authorList>
    </citation>
    <scope>NUCLEOTIDE SEQUENCE [LARGE SCALE GENOMIC DNA]</scope>
    <source>
        <strain evidence="10 11">SZMC22713</strain>
    </source>
</reference>
<evidence type="ECO:0000256" key="8">
    <source>
        <dbReference type="SAM" id="Coils"/>
    </source>
</evidence>
<keyword evidence="11" id="KW-1185">Reference proteome</keyword>
<evidence type="ECO:0000256" key="5">
    <source>
        <dbReference type="ARBA" id="ARBA00022975"/>
    </source>
</evidence>
<dbReference type="GO" id="GO:0004152">
    <property type="term" value="F:dihydroorotate dehydrogenase activity"/>
    <property type="evidence" value="ECO:0007669"/>
    <property type="project" value="InterPro"/>
</dbReference>
<dbReference type="Pfam" id="PF01180">
    <property type="entry name" value="DHO_dh"/>
    <property type="match status" value="1"/>
</dbReference>
<keyword evidence="3" id="KW-0285">Flavoprotein</keyword>
<keyword evidence="6" id="KW-0560">Oxidoreductase</keyword>
<keyword evidence="4" id="KW-0288">FMN</keyword>
<comment type="pathway">
    <text evidence="2">Pyrimidine metabolism; UMP biosynthesis via de novo pathway.</text>
</comment>
<dbReference type="UniPathway" id="UPA00070"/>
<gene>
    <name evidence="10" type="ORF">BD410DRAFT_711932</name>
</gene>
<sequence>MAEIHRLKISPPLMNSSSAFSSDSGDLRALYTSPFTGAVTTRTATLNGFTEDPSIHTVAFSAESISSINSYGYSPHPLSQYLLWVEELVTKSPGDVKPFIISITSSSAVELAEMLGAIQDLRRKLRDHEGDVSRIAVELNTSCPNIKDSAPPSYDPPSLLPLLHVLSEAFKNDRTLTIGLKLPPYVIATQFTQVVSVLAQLTFTVGADLNQEAYNPIAFLTCTNTLGQSVMFASQTTSSVHTSAIESSKPALLTTLGGLAGEDIHALALGNVFSFTTLFAAHADPAVRRIRVIGVGGVTSRAAVKRMHDAGACVCDAFWANGCSRFSAFDR</sequence>
<dbReference type="VEuPathDB" id="FungiDB:BD410DRAFT_711932"/>
<evidence type="ECO:0000313" key="10">
    <source>
        <dbReference type="EMBL" id="TDL28931.1"/>
    </source>
</evidence>
<organism evidence="10 11">
    <name type="scientific">Rickenella mellea</name>
    <dbReference type="NCBI Taxonomy" id="50990"/>
    <lineage>
        <taxon>Eukaryota</taxon>
        <taxon>Fungi</taxon>
        <taxon>Dikarya</taxon>
        <taxon>Basidiomycota</taxon>
        <taxon>Agaricomycotina</taxon>
        <taxon>Agaricomycetes</taxon>
        <taxon>Hymenochaetales</taxon>
        <taxon>Rickenellaceae</taxon>
        <taxon>Rickenella</taxon>
    </lineage>
</organism>
<dbReference type="PROSITE" id="PS00912">
    <property type="entry name" value="DHODEHASE_2"/>
    <property type="match status" value="1"/>
</dbReference>
<dbReference type="InterPro" id="IPR012135">
    <property type="entry name" value="Dihydroorotate_DH_1_2"/>
</dbReference>
<dbReference type="GO" id="GO:0005737">
    <property type="term" value="C:cytoplasm"/>
    <property type="evidence" value="ECO:0007669"/>
    <property type="project" value="InterPro"/>
</dbReference>
<name>A0A4Y7QNV0_9AGAM</name>
<dbReference type="InterPro" id="IPR023359">
    <property type="entry name" value="Dihydro_DH_chainA_dom2"/>
</dbReference>
<dbReference type="InterPro" id="IPR005720">
    <property type="entry name" value="Dihydroorotate_DH_cat"/>
</dbReference>